<reference evidence="13" key="1">
    <citation type="submission" date="2020-10" db="EMBL/GenBank/DDBJ databases">
        <authorList>
            <person name="Gilroy R."/>
        </authorList>
    </citation>
    <scope>NUCLEOTIDE SEQUENCE</scope>
    <source>
        <strain evidence="13">2889</strain>
    </source>
</reference>
<dbReference type="InterPro" id="IPR020562">
    <property type="entry name" value="PRibGlycinamide_synth_N"/>
</dbReference>
<dbReference type="InterPro" id="IPR020561">
    <property type="entry name" value="PRibGlycinamid_synth_ATP-grasp"/>
</dbReference>
<evidence type="ECO:0000313" key="14">
    <source>
        <dbReference type="Proteomes" id="UP000823612"/>
    </source>
</evidence>
<dbReference type="SUPFAM" id="SSF52440">
    <property type="entry name" value="PreATP-grasp domain"/>
    <property type="match status" value="1"/>
</dbReference>
<dbReference type="SUPFAM" id="SSF51246">
    <property type="entry name" value="Rudiment single hybrid motif"/>
    <property type="match status" value="1"/>
</dbReference>
<dbReference type="Gene3D" id="3.40.50.20">
    <property type="match status" value="1"/>
</dbReference>
<sequence length="434" mass="47386">MTGNRNKTRVLILGSGGRESALAQKISQSAHLDKLFVAPGNAGTLQWAENAELDPINFAQVKDFIIENDIDMLVVGPEDPLVRGIHDYFQADANFRDLAIIGPWKAGARLEGSKQFAKEFMQRAGIPTAAYASFDASRLDEAKAFLNKMQSPYVLKADGLAAGKGVLIEPDKAAAEAALEEMLVGHKFGNASDKVVIEQFLQGVELSVFVLIDGEHYMILPEAKDYKKVGEGDTGLNTGGMGSVSPVPFAGKDFMAKVEERIVKPTVAQLRKEHIPYSGFLFIGLMNVDGDPYVIEYNVRMGDPETESVMPRIDSDMVDLLWAVHDRRLDKMELKVKAEAAACVMLVSGGYPGSYGKGYPIEGLGDTDKDTLLFHAGTKADTEGRVLSSGGRVLAVTTLAPTLAQALEKTYKEVEKIHFDKMYYRKDIGKDVCR</sequence>
<dbReference type="PROSITE" id="PS50975">
    <property type="entry name" value="ATP_GRASP"/>
    <property type="match status" value="1"/>
</dbReference>
<evidence type="ECO:0000256" key="8">
    <source>
        <dbReference type="ARBA" id="ARBA00042242"/>
    </source>
</evidence>
<evidence type="ECO:0000256" key="11">
    <source>
        <dbReference type="PROSITE-ProRule" id="PRU00409"/>
    </source>
</evidence>
<dbReference type="InterPro" id="IPR000115">
    <property type="entry name" value="PRibGlycinamide_synth"/>
</dbReference>
<evidence type="ECO:0000256" key="6">
    <source>
        <dbReference type="ARBA" id="ARBA00022840"/>
    </source>
</evidence>
<feature type="domain" description="ATP-grasp" evidence="12">
    <location>
        <begin position="118"/>
        <end position="326"/>
    </location>
</feature>
<dbReference type="Gene3D" id="3.30.1490.20">
    <property type="entry name" value="ATP-grasp fold, A domain"/>
    <property type="match status" value="1"/>
</dbReference>
<dbReference type="EC" id="6.3.4.13" evidence="2 10"/>
<evidence type="ECO:0000256" key="5">
    <source>
        <dbReference type="ARBA" id="ARBA00022755"/>
    </source>
</evidence>
<dbReference type="GO" id="GO:0009113">
    <property type="term" value="P:purine nucleobase biosynthetic process"/>
    <property type="evidence" value="ECO:0007669"/>
    <property type="project" value="InterPro"/>
</dbReference>
<dbReference type="Pfam" id="PF02843">
    <property type="entry name" value="GARS_C"/>
    <property type="match status" value="1"/>
</dbReference>
<dbReference type="Gene3D" id="3.90.600.10">
    <property type="entry name" value="Phosphoribosylglycinamide synthetase, C-terminal domain"/>
    <property type="match status" value="1"/>
</dbReference>
<evidence type="ECO:0000256" key="1">
    <source>
        <dbReference type="ARBA" id="ARBA00005174"/>
    </source>
</evidence>
<keyword evidence="6 11" id="KW-0067">ATP-binding</keyword>
<dbReference type="InterPro" id="IPR013815">
    <property type="entry name" value="ATP_grasp_subdomain_1"/>
</dbReference>
<evidence type="ECO:0000256" key="7">
    <source>
        <dbReference type="ARBA" id="ARBA00038345"/>
    </source>
</evidence>
<gene>
    <name evidence="10 13" type="primary">purD</name>
    <name evidence="13" type="ORF">IAB08_09130</name>
</gene>
<organism evidence="13 14">
    <name type="scientific">Candidatus Pullibacteroides excrementavium</name>
    <dbReference type="NCBI Taxonomy" id="2840905"/>
    <lineage>
        <taxon>Bacteria</taxon>
        <taxon>Pseudomonadati</taxon>
        <taxon>Bacteroidota</taxon>
        <taxon>Bacteroidia</taxon>
        <taxon>Bacteroidales</taxon>
        <taxon>Candidatus Pullibacteroides</taxon>
    </lineage>
</organism>
<evidence type="ECO:0000256" key="9">
    <source>
        <dbReference type="ARBA" id="ARBA00042864"/>
    </source>
</evidence>
<evidence type="ECO:0000313" key="13">
    <source>
        <dbReference type="EMBL" id="MBO8433435.1"/>
    </source>
</evidence>
<dbReference type="GO" id="GO:0005524">
    <property type="term" value="F:ATP binding"/>
    <property type="evidence" value="ECO:0007669"/>
    <property type="project" value="UniProtKB-UniRule"/>
</dbReference>
<comment type="caution">
    <text evidence="13">The sequence shown here is derived from an EMBL/GenBank/DDBJ whole genome shotgun (WGS) entry which is preliminary data.</text>
</comment>
<dbReference type="GO" id="GO:0006189">
    <property type="term" value="P:'de novo' IMP biosynthetic process"/>
    <property type="evidence" value="ECO:0007669"/>
    <property type="project" value="UniProtKB-UniRule"/>
</dbReference>
<accession>A0A9D9DWG4</accession>
<comment type="pathway">
    <text evidence="1 10">Purine metabolism; IMP biosynthesis via de novo pathway; N(1)-(5-phospho-D-ribosyl)glycinamide from 5-phospho-alpha-D-ribose 1-diphosphate: step 2/2.</text>
</comment>
<dbReference type="Gene3D" id="3.30.470.20">
    <property type="entry name" value="ATP-grasp fold, B domain"/>
    <property type="match status" value="1"/>
</dbReference>
<dbReference type="SMART" id="SM01209">
    <property type="entry name" value="GARS_A"/>
    <property type="match status" value="1"/>
</dbReference>
<dbReference type="NCBIfam" id="TIGR00877">
    <property type="entry name" value="purD"/>
    <property type="match status" value="1"/>
</dbReference>
<dbReference type="GO" id="GO:0004637">
    <property type="term" value="F:phosphoribosylamine-glycine ligase activity"/>
    <property type="evidence" value="ECO:0007669"/>
    <property type="project" value="UniProtKB-UniRule"/>
</dbReference>
<dbReference type="InterPro" id="IPR020560">
    <property type="entry name" value="PRibGlycinamide_synth_C-dom"/>
</dbReference>
<dbReference type="HAMAP" id="MF_00138">
    <property type="entry name" value="GARS"/>
    <property type="match status" value="1"/>
</dbReference>
<dbReference type="SMART" id="SM01210">
    <property type="entry name" value="GARS_C"/>
    <property type="match status" value="1"/>
</dbReference>
<dbReference type="Proteomes" id="UP000823612">
    <property type="component" value="Unassembled WGS sequence"/>
</dbReference>
<dbReference type="Pfam" id="PF02844">
    <property type="entry name" value="GARS_N"/>
    <property type="match status" value="1"/>
</dbReference>
<evidence type="ECO:0000256" key="4">
    <source>
        <dbReference type="ARBA" id="ARBA00022741"/>
    </source>
</evidence>
<dbReference type="InterPro" id="IPR016185">
    <property type="entry name" value="PreATP-grasp_dom_sf"/>
</dbReference>
<comment type="similarity">
    <text evidence="7 10">Belongs to the GARS family.</text>
</comment>
<protein>
    <recommendedName>
        <fullName evidence="2 10">Phosphoribosylamine--glycine ligase</fullName>
        <ecNumber evidence="2 10">6.3.4.13</ecNumber>
    </recommendedName>
    <alternativeName>
        <fullName evidence="10">GARS</fullName>
    </alternativeName>
    <alternativeName>
        <fullName evidence="8 10">Glycinamide ribonucleotide synthetase</fullName>
    </alternativeName>
    <alternativeName>
        <fullName evidence="9 10">Phosphoribosylglycinamide synthetase</fullName>
    </alternativeName>
</protein>
<name>A0A9D9DWG4_9BACT</name>
<evidence type="ECO:0000259" key="12">
    <source>
        <dbReference type="PROSITE" id="PS50975"/>
    </source>
</evidence>
<proteinExistence type="inferred from homology"/>
<evidence type="ECO:0000256" key="2">
    <source>
        <dbReference type="ARBA" id="ARBA00013255"/>
    </source>
</evidence>
<keyword evidence="5 10" id="KW-0658">Purine biosynthesis</keyword>
<dbReference type="GO" id="GO:0046872">
    <property type="term" value="F:metal ion binding"/>
    <property type="evidence" value="ECO:0007669"/>
    <property type="project" value="InterPro"/>
</dbReference>
<dbReference type="InterPro" id="IPR011054">
    <property type="entry name" value="Rudment_hybrid_motif"/>
</dbReference>
<dbReference type="AlphaFoldDB" id="A0A9D9DWG4"/>
<comment type="catalytic activity">
    <reaction evidence="10">
        <text>5-phospho-beta-D-ribosylamine + glycine + ATP = N(1)-(5-phospho-beta-D-ribosyl)glycinamide + ADP + phosphate + H(+)</text>
        <dbReference type="Rhea" id="RHEA:17453"/>
        <dbReference type="ChEBI" id="CHEBI:15378"/>
        <dbReference type="ChEBI" id="CHEBI:30616"/>
        <dbReference type="ChEBI" id="CHEBI:43474"/>
        <dbReference type="ChEBI" id="CHEBI:57305"/>
        <dbReference type="ChEBI" id="CHEBI:58681"/>
        <dbReference type="ChEBI" id="CHEBI:143788"/>
        <dbReference type="ChEBI" id="CHEBI:456216"/>
        <dbReference type="EC" id="6.3.4.13"/>
    </reaction>
</comment>
<evidence type="ECO:0000256" key="3">
    <source>
        <dbReference type="ARBA" id="ARBA00022598"/>
    </source>
</evidence>
<evidence type="ECO:0000256" key="10">
    <source>
        <dbReference type="HAMAP-Rule" id="MF_00138"/>
    </source>
</evidence>
<dbReference type="PANTHER" id="PTHR43472:SF1">
    <property type="entry name" value="PHOSPHORIBOSYLAMINE--GLYCINE LIGASE, CHLOROPLASTIC"/>
    <property type="match status" value="1"/>
</dbReference>
<dbReference type="Pfam" id="PF01071">
    <property type="entry name" value="GARS_A"/>
    <property type="match status" value="1"/>
</dbReference>
<keyword evidence="3 10" id="KW-0436">Ligase</keyword>
<keyword evidence="4 11" id="KW-0547">Nucleotide-binding</keyword>
<dbReference type="SUPFAM" id="SSF56059">
    <property type="entry name" value="Glutathione synthetase ATP-binding domain-like"/>
    <property type="match status" value="1"/>
</dbReference>
<dbReference type="PANTHER" id="PTHR43472">
    <property type="entry name" value="PHOSPHORIBOSYLAMINE--GLYCINE LIGASE"/>
    <property type="match status" value="1"/>
</dbReference>
<dbReference type="InterPro" id="IPR011761">
    <property type="entry name" value="ATP-grasp"/>
</dbReference>
<dbReference type="EMBL" id="JADIMZ010000137">
    <property type="protein sequence ID" value="MBO8433435.1"/>
    <property type="molecule type" value="Genomic_DNA"/>
</dbReference>
<dbReference type="FunFam" id="3.90.600.10:FF:000001">
    <property type="entry name" value="Trifunctional purine biosynthetic protein adenosine-3"/>
    <property type="match status" value="1"/>
</dbReference>
<reference evidence="13" key="2">
    <citation type="journal article" date="2021" name="PeerJ">
        <title>Extensive microbial diversity within the chicken gut microbiome revealed by metagenomics and culture.</title>
        <authorList>
            <person name="Gilroy R."/>
            <person name="Ravi A."/>
            <person name="Getino M."/>
            <person name="Pursley I."/>
            <person name="Horton D.L."/>
            <person name="Alikhan N.F."/>
            <person name="Baker D."/>
            <person name="Gharbi K."/>
            <person name="Hall N."/>
            <person name="Watson M."/>
            <person name="Adriaenssens E.M."/>
            <person name="Foster-Nyarko E."/>
            <person name="Jarju S."/>
            <person name="Secka A."/>
            <person name="Antonio M."/>
            <person name="Oren A."/>
            <person name="Chaudhuri R.R."/>
            <person name="La Ragione R."/>
            <person name="Hildebrand F."/>
            <person name="Pallen M.J."/>
        </authorList>
    </citation>
    <scope>NUCLEOTIDE SEQUENCE</scope>
    <source>
        <strain evidence="13">2889</strain>
    </source>
</reference>
<dbReference type="InterPro" id="IPR037123">
    <property type="entry name" value="PRibGlycinamide_synth_C_sf"/>
</dbReference>